<reference evidence="10 11" key="1">
    <citation type="submission" date="2019-02" db="EMBL/GenBank/DDBJ databases">
        <title>Deep-cultivation of Planctomycetes and their phenomic and genomic characterization uncovers novel biology.</title>
        <authorList>
            <person name="Wiegand S."/>
            <person name="Jogler M."/>
            <person name="Boedeker C."/>
            <person name="Pinto D."/>
            <person name="Vollmers J."/>
            <person name="Rivas-Marin E."/>
            <person name="Kohn T."/>
            <person name="Peeters S.H."/>
            <person name="Heuer A."/>
            <person name="Rast P."/>
            <person name="Oberbeckmann S."/>
            <person name="Bunk B."/>
            <person name="Jeske O."/>
            <person name="Meyerdierks A."/>
            <person name="Storesund J.E."/>
            <person name="Kallscheuer N."/>
            <person name="Luecker S."/>
            <person name="Lage O.M."/>
            <person name="Pohl T."/>
            <person name="Merkel B.J."/>
            <person name="Hornburger P."/>
            <person name="Mueller R.-W."/>
            <person name="Bruemmer F."/>
            <person name="Labrenz M."/>
            <person name="Spormann A.M."/>
            <person name="Op den Camp H."/>
            <person name="Overmann J."/>
            <person name="Amann R."/>
            <person name="Jetten M.S.M."/>
            <person name="Mascher T."/>
            <person name="Medema M.H."/>
            <person name="Devos D.P."/>
            <person name="Kaster A.-K."/>
            <person name="Ovreas L."/>
            <person name="Rohde M."/>
            <person name="Galperin M.Y."/>
            <person name="Jogler C."/>
        </authorList>
    </citation>
    <scope>NUCLEOTIDE SEQUENCE [LARGE SCALE GENOMIC DNA]</scope>
    <source>
        <strain evidence="10 11">Mal52</strain>
    </source>
</reference>
<dbReference type="AlphaFoldDB" id="A0A517ZM38"/>
<dbReference type="PIRSF" id="PIRSF036483">
    <property type="entry name" value="PFK_XF0274"/>
    <property type="match status" value="1"/>
</dbReference>
<dbReference type="OrthoDB" id="9802503at2"/>
<keyword evidence="6 8" id="KW-0460">Magnesium</keyword>
<keyword evidence="3 8" id="KW-0808">Transferase</keyword>
<dbReference type="Gene3D" id="3.40.50.450">
    <property type="match status" value="1"/>
</dbReference>
<feature type="active site" description="Proton acceptor" evidence="8">
    <location>
        <position position="144"/>
    </location>
</feature>
<dbReference type="UniPathway" id="UPA00109">
    <property type="reaction ID" value="UER00182"/>
</dbReference>
<gene>
    <name evidence="10" type="primary">pfkA1_1</name>
    <name evidence="8" type="synonym">pfp</name>
    <name evidence="10" type="ORF">Mal52_20120</name>
</gene>
<dbReference type="GO" id="GO:0003872">
    <property type="term" value="F:6-phosphofructokinase activity"/>
    <property type="evidence" value="ECO:0007669"/>
    <property type="project" value="UniProtKB-UniRule"/>
</dbReference>
<dbReference type="EMBL" id="CP036276">
    <property type="protein sequence ID" value="QDU43536.1"/>
    <property type="molecule type" value="Genomic_DNA"/>
</dbReference>
<evidence type="ECO:0000256" key="8">
    <source>
        <dbReference type="HAMAP-Rule" id="MF_01978"/>
    </source>
</evidence>
<dbReference type="RefSeq" id="WP_145375670.1">
    <property type="nucleotide sequence ID" value="NZ_CAXBED010000186.1"/>
</dbReference>
<feature type="binding site" evidence="8">
    <location>
        <begin position="142"/>
        <end position="144"/>
    </location>
    <ligand>
        <name>substrate</name>
    </ligand>
</feature>
<evidence type="ECO:0000256" key="3">
    <source>
        <dbReference type="ARBA" id="ARBA00022679"/>
    </source>
</evidence>
<dbReference type="Pfam" id="PF00365">
    <property type="entry name" value="PFK"/>
    <property type="match status" value="1"/>
</dbReference>
<dbReference type="KEGG" id="sdyn:Mal52_20120"/>
<proteinExistence type="inferred from homology"/>
<comment type="activity regulation">
    <text evidence="8">Non-allosteric.</text>
</comment>
<feature type="binding site" evidence="8">
    <location>
        <position position="250"/>
    </location>
    <ligand>
        <name>substrate</name>
    </ligand>
</feature>
<comment type="subunit">
    <text evidence="8">Homodimer.</text>
</comment>
<feature type="domain" description="Phosphofructokinase" evidence="9">
    <location>
        <begin position="8"/>
        <end position="328"/>
    </location>
</feature>
<protein>
    <recommendedName>
        <fullName evidence="8">Pyrophosphate--fructose 6-phosphate 1-phosphotransferase</fullName>
        <ecNumber evidence="8">2.7.1.90</ecNumber>
    </recommendedName>
    <alternativeName>
        <fullName evidence="8">6-phosphofructokinase, pyrophosphate dependent</fullName>
    </alternativeName>
    <alternativeName>
        <fullName evidence="8">PPi-dependent phosphofructokinase</fullName>
        <shortName evidence="8">PPi-PFK</shortName>
    </alternativeName>
    <alternativeName>
        <fullName evidence="8">Pyrophosphate-dependent 6-phosphofructose-1-kinase</fullName>
    </alternativeName>
</protein>
<dbReference type="Gene3D" id="3.40.50.460">
    <property type="entry name" value="Phosphofructokinase domain"/>
    <property type="match status" value="1"/>
</dbReference>
<keyword evidence="5 8" id="KW-0418">Kinase</keyword>
<dbReference type="InterPro" id="IPR035966">
    <property type="entry name" value="PKF_sf"/>
</dbReference>
<dbReference type="SUPFAM" id="SSF53784">
    <property type="entry name" value="Phosphofructokinase"/>
    <property type="match status" value="1"/>
</dbReference>
<dbReference type="GO" id="GO:0005737">
    <property type="term" value="C:cytoplasm"/>
    <property type="evidence" value="ECO:0007669"/>
    <property type="project" value="UniProtKB-SubCell"/>
</dbReference>
<comment type="catalytic activity">
    <reaction evidence="7 8">
        <text>beta-D-fructose 6-phosphate + diphosphate = beta-D-fructose 1,6-bisphosphate + phosphate + H(+)</text>
        <dbReference type="Rhea" id="RHEA:13613"/>
        <dbReference type="ChEBI" id="CHEBI:15378"/>
        <dbReference type="ChEBI" id="CHEBI:32966"/>
        <dbReference type="ChEBI" id="CHEBI:33019"/>
        <dbReference type="ChEBI" id="CHEBI:43474"/>
        <dbReference type="ChEBI" id="CHEBI:57634"/>
        <dbReference type="EC" id="2.7.1.90"/>
    </reaction>
</comment>
<evidence type="ECO:0000259" key="9">
    <source>
        <dbReference type="Pfam" id="PF00365"/>
    </source>
</evidence>
<comment type="subcellular location">
    <subcellularLocation>
        <location evidence="8">Cytoplasm</location>
    </subcellularLocation>
</comment>
<dbReference type="InterPro" id="IPR022953">
    <property type="entry name" value="ATP_PFK"/>
</dbReference>
<comment type="similarity">
    <text evidence="8">Belongs to the phosphofructokinase type A (PFKA) family. PPi-dependent PFK group II subfamily. Clade 'B2' sub-subfamily.</text>
</comment>
<dbReference type="GO" id="GO:0047334">
    <property type="term" value="F:diphosphate-fructose-6-phosphate 1-phosphotransferase activity"/>
    <property type="evidence" value="ECO:0007669"/>
    <property type="project" value="UniProtKB-EC"/>
</dbReference>
<comment type="cofactor">
    <cofactor evidence="1 8">
        <name>Mg(2+)</name>
        <dbReference type="ChEBI" id="CHEBI:18420"/>
    </cofactor>
</comment>
<feature type="binding site" evidence="8">
    <location>
        <position position="15"/>
    </location>
    <ligand>
        <name>diphosphate</name>
        <dbReference type="ChEBI" id="CHEBI:33019"/>
    </ligand>
</feature>
<comment type="caution">
    <text evidence="8">Lacks conserved residue(s) required for the propagation of feature annotation.</text>
</comment>
<keyword evidence="11" id="KW-1185">Reference proteome</keyword>
<feature type="site" description="Important for catalytic activity; stabilizes the transition state when the phosphoryl donor is PPi" evidence="8">
    <location>
        <position position="141"/>
    </location>
</feature>
<dbReference type="NCBIfam" id="NF010675">
    <property type="entry name" value="PRK14072.1"/>
    <property type="match status" value="1"/>
</dbReference>
<evidence type="ECO:0000256" key="2">
    <source>
        <dbReference type="ARBA" id="ARBA00003138"/>
    </source>
</evidence>
<sequence length="430" mass="47264">MSPAPKNLIVAQSGGPSPVINNSLRGLVEASRDFAGIGTIYGGWHGIEGVLKEELLDLSSQCPDEIARLRITPAAGSIGTCRYKLRDHQNEDFDRILDVFKAHNVGYFCYIGGNDSMDTANKVAQMAHERGIDLVAVGVPKTIDNDVGDSEFKLIDHTPGYGSVARYWSHMVQFANEENAGSSPADPVLVLQAMGRRIGFIPAAARLADPERKLPLQIYLAEREISIEKIHDQVNDQLRRDGRAIVVVSEGLKIGDLGERKDSFGHTQFSSSEITVAQKLVNELNSRGLAVKGSARCNVPGTDQRHNMIYASTVDLEEAYKVGQKAARLAADGESGFMATILRNDVPEYGVHYDKVPLPEVANSEREFLESWITDDGMDVTDDFVRYAAPLVGEDWVSIPMNRGRVRLAQLQPLFADQLLAKYTPQADRE</sequence>
<keyword evidence="8" id="KW-0324">Glycolysis</keyword>
<keyword evidence="8" id="KW-0963">Cytoplasm</keyword>
<evidence type="ECO:0000313" key="10">
    <source>
        <dbReference type="EMBL" id="QDU43536.1"/>
    </source>
</evidence>
<name>A0A517ZM38_9PLAN</name>
<accession>A0A517ZM38</accession>
<dbReference type="Proteomes" id="UP000319383">
    <property type="component" value="Chromosome"/>
</dbReference>
<dbReference type="InterPro" id="IPR011404">
    <property type="entry name" value="PPi-PFK"/>
</dbReference>
<dbReference type="GO" id="GO:0006002">
    <property type="term" value="P:fructose 6-phosphate metabolic process"/>
    <property type="evidence" value="ECO:0007669"/>
    <property type="project" value="InterPro"/>
</dbReference>
<evidence type="ECO:0000256" key="7">
    <source>
        <dbReference type="ARBA" id="ARBA00048072"/>
    </source>
</evidence>
<dbReference type="HAMAP" id="MF_01978">
    <property type="entry name" value="Phosphofructokinase_II_B2"/>
    <property type="match status" value="1"/>
</dbReference>
<evidence type="ECO:0000256" key="4">
    <source>
        <dbReference type="ARBA" id="ARBA00022723"/>
    </source>
</evidence>
<evidence type="ECO:0000256" key="6">
    <source>
        <dbReference type="ARBA" id="ARBA00022842"/>
    </source>
</evidence>
<feature type="site" description="Important for catalytic activity and substrate specificity; stabilizes the transition state when the phosphoryl donor is PPi; prevents ATP from binding by mimicking the alpha-phosphate group of ATP" evidence="8">
    <location>
        <position position="115"/>
    </location>
</feature>
<comment type="function">
    <text evidence="2 8">Catalyzes the phosphorylation of D-fructose 6-phosphate, the first committing step of glycolysis. Uses inorganic phosphate (PPi) as phosphoryl donor instead of ATP like common ATP-dependent phosphofructokinases (ATP-PFKs), which renders the reaction reversible, and can thus function both in glycolysis and gluconeogenesis. Consistently, PPi-PFK can replace the enzymes of both the forward (ATP-PFK) and reverse (fructose-bisphosphatase (FBPase)) reactions.</text>
</comment>
<evidence type="ECO:0000256" key="5">
    <source>
        <dbReference type="ARBA" id="ARBA00022777"/>
    </source>
</evidence>
<keyword evidence="4 8" id="KW-0479">Metal-binding</keyword>
<dbReference type="PRINTS" id="PR00476">
    <property type="entry name" value="PHFRCTKINASE"/>
</dbReference>
<feature type="binding site" evidence="8">
    <location>
        <begin position="194"/>
        <end position="196"/>
    </location>
    <ligand>
        <name>substrate</name>
    </ligand>
</feature>
<comment type="pathway">
    <text evidence="8">Carbohydrate degradation; glycolysis; D-glyceraldehyde 3-phosphate and glycerone phosphate from D-glucose: step 3/4.</text>
</comment>
<dbReference type="InterPro" id="IPR000023">
    <property type="entry name" value="Phosphofructokinase_dom"/>
</dbReference>
<dbReference type="InterPro" id="IPR050929">
    <property type="entry name" value="PFKA"/>
</dbReference>
<evidence type="ECO:0000256" key="1">
    <source>
        <dbReference type="ARBA" id="ARBA00001946"/>
    </source>
</evidence>
<dbReference type="EC" id="2.7.1.90" evidence="8"/>
<dbReference type="PANTHER" id="PTHR45770">
    <property type="entry name" value="ATP-DEPENDENT 6-PHOSPHOFRUCTOKINASE 1"/>
    <property type="match status" value="1"/>
</dbReference>
<feature type="binding site" evidence="8">
    <location>
        <position position="114"/>
    </location>
    <ligand>
        <name>Mg(2+)</name>
        <dbReference type="ChEBI" id="CHEBI:18420"/>
        <note>catalytic</note>
    </ligand>
</feature>
<evidence type="ECO:0000313" key="11">
    <source>
        <dbReference type="Proteomes" id="UP000319383"/>
    </source>
</evidence>
<dbReference type="GO" id="GO:0046872">
    <property type="term" value="F:metal ion binding"/>
    <property type="evidence" value="ECO:0007669"/>
    <property type="project" value="UniProtKB-KW"/>
</dbReference>
<organism evidence="10 11">
    <name type="scientific">Symmachiella dynata</name>
    <dbReference type="NCBI Taxonomy" id="2527995"/>
    <lineage>
        <taxon>Bacteria</taxon>
        <taxon>Pseudomonadati</taxon>
        <taxon>Planctomycetota</taxon>
        <taxon>Planctomycetia</taxon>
        <taxon>Planctomycetales</taxon>
        <taxon>Planctomycetaceae</taxon>
        <taxon>Symmachiella</taxon>
    </lineage>
</organism>